<name>K5W5Y0_PHACS</name>
<dbReference type="GO" id="GO:0016973">
    <property type="term" value="P:poly(A)+ mRNA export from nucleus"/>
    <property type="evidence" value="ECO:0007669"/>
    <property type="project" value="TreeGrafter"/>
</dbReference>
<dbReference type="OrthoDB" id="445357at2759"/>
<dbReference type="InterPro" id="IPR052240">
    <property type="entry name" value="SAP_domain_ribonucleoprotein"/>
</dbReference>
<gene>
    <name evidence="3" type="ORF">PHACADRAFT_258157</name>
</gene>
<dbReference type="AlphaFoldDB" id="K5W5Y0"/>
<dbReference type="FunCoup" id="K5W5Y0">
    <property type="interactions" value="628"/>
</dbReference>
<feature type="region of interest" description="Disordered" evidence="2">
    <location>
        <begin position="195"/>
        <end position="251"/>
    </location>
</feature>
<dbReference type="STRING" id="650164.K5W5Y0"/>
<evidence type="ECO:0000256" key="2">
    <source>
        <dbReference type="SAM" id="MobiDB-lite"/>
    </source>
</evidence>
<accession>K5W5Y0</accession>
<keyword evidence="1" id="KW-0597">Phosphoprotein</keyword>
<feature type="region of interest" description="Disordered" evidence="2">
    <location>
        <begin position="158"/>
        <end position="183"/>
    </location>
</feature>
<dbReference type="HOGENOM" id="CLU_096889_0_0_1"/>
<evidence type="ECO:0000313" key="3">
    <source>
        <dbReference type="EMBL" id="EKM54354.1"/>
    </source>
</evidence>
<feature type="compositionally biased region" description="Basic and acidic residues" evidence="2">
    <location>
        <begin position="167"/>
        <end position="177"/>
    </location>
</feature>
<feature type="compositionally biased region" description="Low complexity" evidence="2">
    <location>
        <begin position="107"/>
        <end position="124"/>
    </location>
</feature>
<dbReference type="Proteomes" id="UP000008370">
    <property type="component" value="Unassembled WGS sequence"/>
</dbReference>
<dbReference type="InParanoid" id="K5W5Y0"/>
<dbReference type="EMBL" id="JH930473">
    <property type="protein sequence ID" value="EKM54354.1"/>
    <property type="molecule type" value="Genomic_DNA"/>
</dbReference>
<dbReference type="KEGG" id="pco:PHACADRAFT_258157"/>
<dbReference type="PANTHER" id="PTHR46551">
    <property type="entry name" value="SAP DOMAIN-CONTAINING RIBONUCLEOPROTEIN"/>
    <property type="match status" value="1"/>
</dbReference>
<feature type="region of interest" description="Disordered" evidence="2">
    <location>
        <begin position="50"/>
        <end position="144"/>
    </location>
</feature>
<dbReference type="PANTHER" id="PTHR46551:SF1">
    <property type="entry name" value="SAP DOMAIN-CONTAINING RIBONUCLEOPROTEIN"/>
    <property type="match status" value="1"/>
</dbReference>
<feature type="compositionally biased region" description="Polar residues" evidence="2">
    <location>
        <begin position="68"/>
        <end position="95"/>
    </location>
</feature>
<evidence type="ECO:0000256" key="1">
    <source>
        <dbReference type="ARBA" id="ARBA00022553"/>
    </source>
</evidence>
<dbReference type="GeneID" id="18917038"/>
<dbReference type="RefSeq" id="XP_007397052.1">
    <property type="nucleotide sequence ID" value="XM_007396990.1"/>
</dbReference>
<proteinExistence type="predicted"/>
<sequence length="251" mass="26570">MESKLKALKVVDLKEILSSAQVTVTGKANKSDLVAKILASPEAVKVYEQQYGSPENNDASAFAASHGTIPTSGVSDSQPVESQRKSAQYIETTTPEVAKPAASSSTVAPKSSAKPVSSVAPAAAQPSDTVAIVTPEDPELEKRKARAARFGIPLVEPAQSKASKAVEQTKDAKRTEDVPIGDSAKLEARAKRFGLSQAVTSTGKPELAKDNINRSRGNKRSAPAETVDSEEQEKRKKRAERFGFPVTSVNA</sequence>
<feature type="compositionally biased region" description="Polar residues" evidence="2">
    <location>
        <begin position="50"/>
        <end position="59"/>
    </location>
</feature>
<evidence type="ECO:0000313" key="4">
    <source>
        <dbReference type="Proteomes" id="UP000008370"/>
    </source>
</evidence>
<organism evidence="3 4">
    <name type="scientific">Phanerochaete carnosa (strain HHB-10118-sp)</name>
    <name type="common">White-rot fungus</name>
    <name type="synonym">Peniophora carnosa</name>
    <dbReference type="NCBI Taxonomy" id="650164"/>
    <lineage>
        <taxon>Eukaryota</taxon>
        <taxon>Fungi</taxon>
        <taxon>Dikarya</taxon>
        <taxon>Basidiomycota</taxon>
        <taxon>Agaricomycotina</taxon>
        <taxon>Agaricomycetes</taxon>
        <taxon>Polyporales</taxon>
        <taxon>Phanerochaetaceae</taxon>
        <taxon>Phanerochaete</taxon>
    </lineage>
</organism>
<keyword evidence="4" id="KW-1185">Reference proteome</keyword>
<dbReference type="GO" id="GO:0005634">
    <property type="term" value="C:nucleus"/>
    <property type="evidence" value="ECO:0007669"/>
    <property type="project" value="TreeGrafter"/>
</dbReference>
<protein>
    <submittedName>
        <fullName evidence="3">Uncharacterized protein</fullName>
    </submittedName>
</protein>
<reference evidence="3 4" key="1">
    <citation type="journal article" date="2012" name="BMC Genomics">
        <title>Comparative genomics of the white-rot fungi, Phanerochaete carnosa and P. chrysosporium, to elucidate the genetic basis of the distinct wood types they colonize.</title>
        <authorList>
            <person name="Suzuki H."/>
            <person name="MacDonald J."/>
            <person name="Syed K."/>
            <person name="Salamov A."/>
            <person name="Hori C."/>
            <person name="Aerts A."/>
            <person name="Henrissat B."/>
            <person name="Wiebenga A."/>
            <person name="vanKuyk P.A."/>
            <person name="Barry K."/>
            <person name="Lindquist E."/>
            <person name="LaButti K."/>
            <person name="Lapidus A."/>
            <person name="Lucas S."/>
            <person name="Coutinho P."/>
            <person name="Gong Y."/>
            <person name="Samejima M."/>
            <person name="Mahadevan R."/>
            <person name="Abou-Zaid M."/>
            <person name="de Vries R.P."/>
            <person name="Igarashi K."/>
            <person name="Yadav J.S."/>
            <person name="Grigoriev I.V."/>
            <person name="Master E.R."/>
        </authorList>
    </citation>
    <scope>NUCLEOTIDE SEQUENCE [LARGE SCALE GENOMIC DNA]</scope>
    <source>
        <strain evidence="3 4">HHB-10118-sp</strain>
    </source>
</reference>